<keyword evidence="1" id="KW-0472">Membrane</keyword>
<dbReference type="AlphaFoldDB" id="A0A8J3AD23"/>
<organism evidence="2 3">
    <name type="scientific">Egicoccus halophilus</name>
    <dbReference type="NCBI Taxonomy" id="1670830"/>
    <lineage>
        <taxon>Bacteria</taxon>
        <taxon>Bacillati</taxon>
        <taxon>Actinomycetota</taxon>
        <taxon>Nitriliruptoria</taxon>
        <taxon>Egicoccales</taxon>
        <taxon>Egicoccaceae</taxon>
        <taxon>Egicoccus</taxon>
    </lineage>
</organism>
<feature type="transmembrane region" description="Helical" evidence="1">
    <location>
        <begin position="49"/>
        <end position="70"/>
    </location>
</feature>
<dbReference type="RefSeq" id="WP_130650259.1">
    <property type="nucleotide sequence ID" value="NZ_BMHA01000014.1"/>
</dbReference>
<evidence type="ECO:0000313" key="2">
    <source>
        <dbReference type="EMBL" id="GGI09171.1"/>
    </source>
</evidence>
<feature type="transmembrane region" description="Helical" evidence="1">
    <location>
        <begin position="132"/>
        <end position="152"/>
    </location>
</feature>
<keyword evidence="3" id="KW-1185">Reference proteome</keyword>
<sequence length="191" mass="19872">MAQTPRDFEALDGIRQHQVADALMHGRAVEDPELAAITVARARVMRRTIMGFAAGLAVTALVSGLAVRQFGDRDQWAGFVAVGTVFGILLGIFLLHMYAGAVRAEKESNALLGVGQGAGPPSAAERLGAAGLALFTGLMTSNALGMVVFVAARVTGREIEQVSSLWNIPPALAGLAVAGVCYRAILSRTDG</sequence>
<dbReference type="Proteomes" id="UP000650511">
    <property type="component" value="Unassembled WGS sequence"/>
</dbReference>
<evidence type="ECO:0000256" key="1">
    <source>
        <dbReference type="SAM" id="Phobius"/>
    </source>
</evidence>
<reference evidence="2" key="1">
    <citation type="journal article" date="2014" name="Int. J. Syst. Evol. Microbiol.">
        <title>Complete genome sequence of Corynebacterium casei LMG S-19264T (=DSM 44701T), isolated from a smear-ripened cheese.</title>
        <authorList>
            <consortium name="US DOE Joint Genome Institute (JGI-PGF)"/>
            <person name="Walter F."/>
            <person name="Albersmeier A."/>
            <person name="Kalinowski J."/>
            <person name="Ruckert C."/>
        </authorList>
    </citation>
    <scope>NUCLEOTIDE SEQUENCE</scope>
    <source>
        <strain evidence="2">CGMCC 1.14988</strain>
    </source>
</reference>
<protein>
    <submittedName>
        <fullName evidence="2">Uncharacterized protein</fullName>
    </submittedName>
</protein>
<reference evidence="2" key="2">
    <citation type="submission" date="2020-09" db="EMBL/GenBank/DDBJ databases">
        <authorList>
            <person name="Sun Q."/>
            <person name="Zhou Y."/>
        </authorList>
    </citation>
    <scope>NUCLEOTIDE SEQUENCE</scope>
    <source>
        <strain evidence="2">CGMCC 1.14988</strain>
    </source>
</reference>
<proteinExistence type="predicted"/>
<gene>
    <name evidence="2" type="ORF">GCM10011354_32750</name>
</gene>
<keyword evidence="1" id="KW-0812">Transmembrane</keyword>
<feature type="transmembrane region" description="Helical" evidence="1">
    <location>
        <begin position="164"/>
        <end position="185"/>
    </location>
</feature>
<evidence type="ECO:0000313" key="3">
    <source>
        <dbReference type="Proteomes" id="UP000650511"/>
    </source>
</evidence>
<accession>A0A8J3AD23</accession>
<dbReference type="EMBL" id="BMHA01000014">
    <property type="protein sequence ID" value="GGI09171.1"/>
    <property type="molecule type" value="Genomic_DNA"/>
</dbReference>
<name>A0A8J3AD23_9ACTN</name>
<keyword evidence="1" id="KW-1133">Transmembrane helix</keyword>
<feature type="transmembrane region" description="Helical" evidence="1">
    <location>
        <begin position="76"/>
        <end position="99"/>
    </location>
</feature>
<comment type="caution">
    <text evidence="2">The sequence shown here is derived from an EMBL/GenBank/DDBJ whole genome shotgun (WGS) entry which is preliminary data.</text>
</comment>